<organism evidence="2 3">
    <name type="scientific">Photobacterium proteolyticum</name>
    <dbReference type="NCBI Taxonomy" id="1903952"/>
    <lineage>
        <taxon>Bacteria</taxon>
        <taxon>Pseudomonadati</taxon>
        <taxon>Pseudomonadota</taxon>
        <taxon>Gammaproteobacteria</taxon>
        <taxon>Vibrionales</taxon>
        <taxon>Vibrionaceae</taxon>
        <taxon>Photobacterium</taxon>
    </lineage>
</organism>
<name>A0A1Q9GTR5_9GAMM</name>
<comment type="caution">
    <text evidence="2">The sequence shown here is derived from an EMBL/GenBank/DDBJ whole genome shotgun (WGS) entry which is preliminary data.</text>
</comment>
<evidence type="ECO:0000313" key="2">
    <source>
        <dbReference type="EMBL" id="OLQ78470.1"/>
    </source>
</evidence>
<dbReference type="OrthoDB" id="5919011at2"/>
<dbReference type="RefSeq" id="WP_075763064.1">
    <property type="nucleotide sequence ID" value="NZ_MJIL01000055.1"/>
</dbReference>
<dbReference type="PROSITE" id="PS51257">
    <property type="entry name" value="PROKAR_LIPOPROTEIN"/>
    <property type="match status" value="1"/>
</dbReference>
<evidence type="ECO:0000313" key="3">
    <source>
        <dbReference type="Proteomes" id="UP000186905"/>
    </source>
</evidence>
<evidence type="ECO:0008006" key="4">
    <source>
        <dbReference type="Google" id="ProtNLM"/>
    </source>
</evidence>
<accession>A0A1Q9GTR5</accession>
<dbReference type="AlphaFoldDB" id="A0A1Q9GTR5"/>
<keyword evidence="3" id="KW-1185">Reference proteome</keyword>
<reference evidence="2 3" key="1">
    <citation type="submission" date="2016-09" db="EMBL/GenBank/DDBJ databases">
        <title>Photobacterium proteolyticum sp. nov. a protease producing bacterium isolated from ocean sediments of Laizhou Bay.</title>
        <authorList>
            <person name="Li Y."/>
        </authorList>
    </citation>
    <scope>NUCLEOTIDE SEQUENCE [LARGE SCALE GENOMIC DNA]</scope>
    <source>
        <strain evidence="2 3">13-12</strain>
    </source>
</reference>
<proteinExistence type="predicted"/>
<feature type="chain" id="PRO_5012254924" description="DUF2799 domain-containing protein" evidence="1">
    <location>
        <begin position="27"/>
        <end position="132"/>
    </location>
</feature>
<dbReference type="InterPro" id="IPR021242">
    <property type="entry name" value="DUF2799"/>
</dbReference>
<gene>
    <name evidence="2" type="ORF">BIT28_27890</name>
</gene>
<dbReference type="Proteomes" id="UP000186905">
    <property type="component" value="Unassembled WGS sequence"/>
</dbReference>
<dbReference type="EMBL" id="MJIL01000055">
    <property type="protein sequence ID" value="OLQ78470.1"/>
    <property type="molecule type" value="Genomic_DNA"/>
</dbReference>
<dbReference type="Pfam" id="PF10973">
    <property type="entry name" value="DUF2799"/>
    <property type="match status" value="1"/>
</dbReference>
<sequence>MLKKIIVAVTLLVLLAGCSTTSTKQALIADGNWFKLGFNKGRWGEKATAEPTLQAEASEVDATMALDYDAYLRGYQKGLESYCTLEQLRQMGMEMKTDWGVCEFRRDDGGLYKMFWQQGFDRSMAFDGVTGR</sequence>
<protein>
    <recommendedName>
        <fullName evidence="4">DUF2799 domain-containing protein</fullName>
    </recommendedName>
</protein>
<keyword evidence="1" id="KW-0732">Signal</keyword>
<evidence type="ECO:0000256" key="1">
    <source>
        <dbReference type="SAM" id="SignalP"/>
    </source>
</evidence>
<feature type="signal peptide" evidence="1">
    <location>
        <begin position="1"/>
        <end position="26"/>
    </location>
</feature>